<dbReference type="EMBL" id="JARJBC010000025">
    <property type="protein sequence ID" value="MDF3293334.1"/>
    <property type="molecule type" value="Genomic_DNA"/>
</dbReference>
<protein>
    <submittedName>
        <fullName evidence="1">RloB family protein</fullName>
    </submittedName>
</protein>
<accession>A0ABT5ZUY5</accession>
<dbReference type="Proteomes" id="UP001216579">
    <property type="component" value="Unassembled WGS sequence"/>
</dbReference>
<dbReference type="RefSeq" id="WP_276096267.1">
    <property type="nucleotide sequence ID" value="NZ_JARJBC010000025.1"/>
</dbReference>
<sequence>MARTRGKDTLARPKRGGKRRRIVHVFTEGAVTEPSYIDILKKHGTPKDGSVTVEVHVANLKAPGSQRKPIKLVEAGTRLMAELKRDARRAKLPEAEWPQVWCLFDRDEHDQIETALAQANSGGVGVAFSHPCFELWRLLHYKPVTGTFNGVCDSAAKKLPFAATDPSPKVVREEQVIDRYAEARRRAEALNAQHPDHTPRVKRDPYTDVWKFVEDGMGIASY</sequence>
<organism evidence="1 2">
    <name type="scientific">Streptomyces silvisoli</name>
    <dbReference type="NCBI Taxonomy" id="3034235"/>
    <lineage>
        <taxon>Bacteria</taxon>
        <taxon>Bacillati</taxon>
        <taxon>Actinomycetota</taxon>
        <taxon>Actinomycetes</taxon>
        <taxon>Kitasatosporales</taxon>
        <taxon>Streptomycetaceae</taxon>
        <taxon>Streptomyces</taxon>
    </lineage>
</organism>
<gene>
    <name evidence="1" type="ORF">P3G67_29815</name>
</gene>
<proteinExistence type="predicted"/>
<evidence type="ECO:0000313" key="1">
    <source>
        <dbReference type="EMBL" id="MDF3293334.1"/>
    </source>
</evidence>
<dbReference type="InterPro" id="IPR025591">
    <property type="entry name" value="RloB"/>
</dbReference>
<reference evidence="1 2" key="1">
    <citation type="submission" date="2023-03" db="EMBL/GenBank/DDBJ databases">
        <title>Draft genome sequence of Streptomyces sp. RB6PN23 isolated from peat swamp forest in Thailand.</title>
        <authorList>
            <person name="Klaysubun C."/>
            <person name="Duangmal K."/>
        </authorList>
    </citation>
    <scope>NUCLEOTIDE SEQUENCE [LARGE SCALE GENOMIC DNA]</scope>
    <source>
        <strain evidence="1 2">RB6PN23</strain>
    </source>
</reference>
<keyword evidence="2" id="KW-1185">Reference proteome</keyword>
<evidence type="ECO:0000313" key="2">
    <source>
        <dbReference type="Proteomes" id="UP001216579"/>
    </source>
</evidence>
<comment type="caution">
    <text evidence="1">The sequence shown here is derived from an EMBL/GenBank/DDBJ whole genome shotgun (WGS) entry which is preliminary data.</text>
</comment>
<dbReference type="Pfam" id="PF13707">
    <property type="entry name" value="RloB"/>
    <property type="match status" value="1"/>
</dbReference>
<name>A0ABT5ZUY5_9ACTN</name>